<gene>
    <name evidence="2" type="ORF">ACFSUC_07455</name>
</gene>
<comment type="caution">
    <text evidence="2">The sequence shown here is derived from an EMBL/GenBank/DDBJ whole genome shotgun (WGS) entry which is preliminary data.</text>
</comment>
<accession>A0ABW5RBH2</accession>
<keyword evidence="3" id="KW-1185">Reference proteome</keyword>
<dbReference type="Proteomes" id="UP001597497">
    <property type="component" value="Unassembled WGS sequence"/>
</dbReference>
<reference evidence="3" key="1">
    <citation type="journal article" date="2019" name="Int. J. Syst. Evol. Microbiol.">
        <title>The Global Catalogue of Microorganisms (GCM) 10K type strain sequencing project: providing services to taxonomists for standard genome sequencing and annotation.</title>
        <authorList>
            <consortium name="The Broad Institute Genomics Platform"/>
            <consortium name="The Broad Institute Genome Sequencing Center for Infectious Disease"/>
            <person name="Wu L."/>
            <person name="Ma J."/>
        </authorList>
    </citation>
    <scope>NUCLEOTIDE SEQUENCE [LARGE SCALE GENOMIC DNA]</scope>
    <source>
        <strain evidence="3">KCTC 33676</strain>
    </source>
</reference>
<organism evidence="2 3">
    <name type="scientific">Marinicrinis sediminis</name>
    <dbReference type="NCBI Taxonomy" id="1652465"/>
    <lineage>
        <taxon>Bacteria</taxon>
        <taxon>Bacillati</taxon>
        <taxon>Bacillota</taxon>
        <taxon>Bacilli</taxon>
        <taxon>Bacillales</taxon>
        <taxon>Paenibacillaceae</taxon>
    </lineage>
</organism>
<feature type="transmembrane region" description="Helical" evidence="1">
    <location>
        <begin position="7"/>
        <end position="24"/>
    </location>
</feature>
<keyword evidence="1" id="KW-0472">Membrane</keyword>
<keyword evidence="1" id="KW-1133">Transmembrane helix</keyword>
<evidence type="ECO:0000313" key="2">
    <source>
        <dbReference type="EMBL" id="MFD2671442.1"/>
    </source>
</evidence>
<protein>
    <submittedName>
        <fullName evidence="2">Uncharacterized protein</fullName>
    </submittedName>
</protein>
<keyword evidence="1" id="KW-0812">Transmembrane</keyword>
<dbReference type="EMBL" id="JBHUMM010000010">
    <property type="protein sequence ID" value="MFD2671442.1"/>
    <property type="molecule type" value="Genomic_DNA"/>
</dbReference>
<proteinExistence type="predicted"/>
<sequence>MKRLGKGWPISAAVITFGMLLFMLPRLEMGQGWSMASIFGVVWLGFALLVLSAHLYRLLGVDEEKERQLARIRRMKQWKQEKWLEEKVERLSRKAKSN</sequence>
<name>A0ABW5RBH2_9BACL</name>
<feature type="transmembrane region" description="Helical" evidence="1">
    <location>
        <begin position="36"/>
        <end position="59"/>
    </location>
</feature>
<evidence type="ECO:0000256" key="1">
    <source>
        <dbReference type="SAM" id="Phobius"/>
    </source>
</evidence>
<dbReference type="RefSeq" id="WP_379928906.1">
    <property type="nucleotide sequence ID" value="NZ_JBHUMM010000010.1"/>
</dbReference>
<evidence type="ECO:0000313" key="3">
    <source>
        <dbReference type="Proteomes" id="UP001597497"/>
    </source>
</evidence>